<evidence type="ECO:0000256" key="2">
    <source>
        <dbReference type="ARBA" id="ARBA00022490"/>
    </source>
</evidence>
<dbReference type="Proteomes" id="UP001158576">
    <property type="component" value="Chromosome XSR"/>
</dbReference>
<evidence type="ECO:0000313" key="6">
    <source>
        <dbReference type="Proteomes" id="UP001158576"/>
    </source>
</evidence>
<feature type="coiled-coil region" evidence="4">
    <location>
        <begin position="84"/>
        <end position="111"/>
    </location>
</feature>
<keyword evidence="2" id="KW-0963">Cytoplasm</keyword>
<evidence type="ECO:0000256" key="1">
    <source>
        <dbReference type="ARBA" id="ARBA00004496"/>
    </source>
</evidence>
<comment type="subcellular location">
    <subcellularLocation>
        <location evidence="1">Cytoplasm</location>
    </subcellularLocation>
</comment>
<gene>
    <name evidence="5" type="ORF">OKIOD_LOCUS6064</name>
</gene>
<reference evidence="5 6" key="1">
    <citation type="submission" date="2021-04" db="EMBL/GenBank/DDBJ databases">
        <authorList>
            <person name="Bliznina A."/>
        </authorList>
    </citation>
    <scope>NUCLEOTIDE SEQUENCE [LARGE SCALE GENOMIC DNA]</scope>
</reference>
<dbReference type="CDD" id="cd22860">
    <property type="entry name" value="PDRG1"/>
    <property type="match status" value="1"/>
</dbReference>
<dbReference type="EMBL" id="OU015569">
    <property type="protein sequence ID" value="CAG5096180.1"/>
    <property type="molecule type" value="Genomic_DNA"/>
</dbReference>
<protein>
    <submittedName>
        <fullName evidence="5">Oidioi.mRNA.OKI2018_I69.XSR.g14506.t1.cds</fullName>
    </submittedName>
</protein>
<organism evidence="5 6">
    <name type="scientific">Oikopleura dioica</name>
    <name type="common">Tunicate</name>
    <dbReference type="NCBI Taxonomy" id="34765"/>
    <lineage>
        <taxon>Eukaryota</taxon>
        <taxon>Metazoa</taxon>
        <taxon>Chordata</taxon>
        <taxon>Tunicata</taxon>
        <taxon>Appendicularia</taxon>
        <taxon>Copelata</taxon>
        <taxon>Oikopleuridae</taxon>
        <taxon>Oikopleura</taxon>
    </lineage>
</organism>
<sequence>MNSKLASVENLWQVKEQVKNVEMIAEEVLSLKNQVLALNKQKDQARLAWRALQKTNDQTVWLNFGAPFIQYEAGDAEDMLKSDMKIIETSINETREALKKAADRLEKAQGSDKVAAFSHLQAISASDVRDFLKK</sequence>
<accession>A0ABN7SAI3</accession>
<keyword evidence="6" id="KW-1185">Reference proteome</keyword>
<name>A0ABN7SAI3_OIKDI</name>
<keyword evidence="3" id="KW-0143">Chaperone</keyword>
<dbReference type="SUPFAM" id="SSF46579">
    <property type="entry name" value="Prefoldin"/>
    <property type="match status" value="1"/>
</dbReference>
<dbReference type="PANTHER" id="PTHR21162:SF0">
    <property type="entry name" value="P53 AND DNA DAMAGE-REGULATED PROTEIN 1"/>
    <property type="match status" value="1"/>
</dbReference>
<evidence type="ECO:0000256" key="4">
    <source>
        <dbReference type="SAM" id="Coils"/>
    </source>
</evidence>
<evidence type="ECO:0000256" key="3">
    <source>
        <dbReference type="ARBA" id="ARBA00023186"/>
    </source>
</evidence>
<proteinExistence type="predicted"/>
<evidence type="ECO:0000313" key="5">
    <source>
        <dbReference type="EMBL" id="CAG5096180.1"/>
    </source>
</evidence>
<keyword evidence="4" id="KW-0175">Coiled coil</keyword>
<dbReference type="PANTHER" id="PTHR21162">
    <property type="entry name" value="P53 AND DNA DAMAGE-REGULATED PROTEIN"/>
    <property type="match status" value="1"/>
</dbReference>
<dbReference type="InterPro" id="IPR030482">
    <property type="entry name" value="PDRG1"/>
</dbReference>